<protein>
    <submittedName>
        <fullName evidence="1">Uncharacterized protein</fullName>
    </submittedName>
</protein>
<name>A0ABD0JT79_9CAEN</name>
<evidence type="ECO:0000313" key="1">
    <source>
        <dbReference type="EMBL" id="KAK7477778.1"/>
    </source>
</evidence>
<comment type="caution">
    <text evidence="1">The sequence shown here is derived from an EMBL/GenBank/DDBJ whole genome shotgun (WGS) entry which is preliminary data.</text>
</comment>
<reference evidence="1 2" key="1">
    <citation type="journal article" date="2023" name="Sci. Data">
        <title>Genome assembly of the Korean intertidal mud-creeper Batillaria attramentaria.</title>
        <authorList>
            <person name="Patra A.K."/>
            <person name="Ho P.T."/>
            <person name="Jun S."/>
            <person name="Lee S.J."/>
            <person name="Kim Y."/>
            <person name="Won Y.J."/>
        </authorList>
    </citation>
    <scope>NUCLEOTIDE SEQUENCE [LARGE SCALE GENOMIC DNA]</scope>
    <source>
        <strain evidence="1">Wonlab-2016</strain>
    </source>
</reference>
<proteinExistence type="predicted"/>
<gene>
    <name evidence="1" type="ORF">BaRGS_00030961</name>
</gene>
<keyword evidence="2" id="KW-1185">Reference proteome</keyword>
<evidence type="ECO:0000313" key="2">
    <source>
        <dbReference type="Proteomes" id="UP001519460"/>
    </source>
</evidence>
<dbReference type="AlphaFoldDB" id="A0ABD0JT79"/>
<sequence>MDTAPSSALFTKGNNSLNVLANRESQSGPACNKSRFLADRHKRREKINNEEEMWSREQKGHKRQTTLMITIRYRPQELKGSKGTRSSHKLWPIGSRVHDVTLPNMVKLKVLLLIVTGWHELYPLLHSLFQLSLFRVQKASFVPHSVNHGCKFTPDMKCLDGGLANTAFKLNLSGKLSMISGEN</sequence>
<accession>A0ABD0JT79</accession>
<organism evidence="1 2">
    <name type="scientific">Batillaria attramentaria</name>
    <dbReference type="NCBI Taxonomy" id="370345"/>
    <lineage>
        <taxon>Eukaryota</taxon>
        <taxon>Metazoa</taxon>
        <taxon>Spiralia</taxon>
        <taxon>Lophotrochozoa</taxon>
        <taxon>Mollusca</taxon>
        <taxon>Gastropoda</taxon>
        <taxon>Caenogastropoda</taxon>
        <taxon>Sorbeoconcha</taxon>
        <taxon>Cerithioidea</taxon>
        <taxon>Batillariidae</taxon>
        <taxon>Batillaria</taxon>
    </lineage>
</organism>
<dbReference type="EMBL" id="JACVVK020000341">
    <property type="protein sequence ID" value="KAK7477778.1"/>
    <property type="molecule type" value="Genomic_DNA"/>
</dbReference>
<dbReference type="Proteomes" id="UP001519460">
    <property type="component" value="Unassembled WGS sequence"/>
</dbReference>